<dbReference type="InterPro" id="IPR053716">
    <property type="entry name" value="Flag_assembly_chemotaxis_eff"/>
</dbReference>
<comment type="subcellular location">
    <subcellularLocation>
        <location evidence="1">Cell membrane</location>
        <topology evidence="1">Peripheral membrane protein</topology>
        <orientation evidence="1">Cytoplasmic side</orientation>
    </subcellularLocation>
</comment>
<sequence>MSNRQLHLVARWEQEKEHKCAQDLQVAEQHWQQQKQKLSALQGYRNTYLSDLQKRGMQGLDARAFSQHHGFLAKLDKACDEQSQQIARAKLVVDQRRQLFLQQQKKRKAVDMLLERKAIEAARKEQRAEQALMDEVATQRFIRRQLQS</sequence>
<keyword evidence="4" id="KW-0813">Transport</keyword>
<dbReference type="InterPro" id="IPR012823">
    <property type="entry name" value="Flagell_FliJ"/>
</dbReference>
<evidence type="ECO:0000256" key="3">
    <source>
        <dbReference type="ARBA" id="ARBA00020392"/>
    </source>
</evidence>
<keyword evidence="8" id="KW-0653">Protein transport</keyword>
<keyword evidence="11" id="KW-0969">Cilium</keyword>
<name>A0ABW1XL26_9ALTE</name>
<evidence type="ECO:0000256" key="5">
    <source>
        <dbReference type="ARBA" id="ARBA00022475"/>
    </source>
</evidence>
<evidence type="ECO:0000256" key="2">
    <source>
        <dbReference type="ARBA" id="ARBA00010004"/>
    </source>
</evidence>
<proteinExistence type="inferred from homology"/>
<dbReference type="Proteomes" id="UP001596364">
    <property type="component" value="Unassembled WGS sequence"/>
</dbReference>
<dbReference type="Gene3D" id="1.10.287.1700">
    <property type="match status" value="1"/>
</dbReference>
<dbReference type="PANTHER" id="PTHR38786:SF1">
    <property type="entry name" value="FLAGELLAR FLIJ PROTEIN"/>
    <property type="match status" value="1"/>
</dbReference>
<comment type="similarity">
    <text evidence="2">Belongs to the FliJ family.</text>
</comment>
<keyword evidence="9" id="KW-0472">Membrane</keyword>
<organism evidence="11 12">
    <name type="scientific">Pseudobowmanella zhangzhouensis</name>
    <dbReference type="NCBI Taxonomy" id="1537679"/>
    <lineage>
        <taxon>Bacteria</taxon>
        <taxon>Pseudomonadati</taxon>
        <taxon>Pseudomonadota</taxon>
        <taxon>Gammaproteobacteria</taxon>
        <taxon>Alteromonadales</taxon>
        <taxon>Alteromonadaceae</taxon>
    </lineage>
</organism>
<dbReference type="Pfam" id="PF02050">
    <property type="entry name" value="FliJ"/>
    <property type="match status" value="1"/>
</dbReference>
<keyword evidence="11" id="KW-0282">Flagellum</keyword>
<protein>
    <recommendedName>
        <fullName evidence="3">Flagellar FliJ protein</fullName>
    </recommendedName>
</protein>
<evidence type="ECO:0000313" key="12">
    <source>
        <dbReference type="Proteomes" id="UP001596364"/>
    </source>
</evidence>
<dbReference type="EMBL" id="JBHSUS010000001">
    <property type="protein sequence ID" value="MFC6439369.1"/>
    <property type="molecule type" value="Genomic_DNA"/>
</dbReference>
<evidence type="ECO:0000256" key="10">
    <source>
        <dbReference type="ARBA" id="ARBA00023225"/>
    </source>
</evidence>
<keyword evidence="12" id="KW-1185">Reference proteome</keyword>
<evidence type="ECO:0000256" key="4">
    <source>
        <dbReference type="ARBA" id="ARBA00022448"/>
    </source>
</evidence>
<evidence type="ECO:0000256" key="9">
    <source>
        <dbReference type="ARBA" id="ARBA00023136"/>
    </source>
</evidence>
<evidence type="ECO:0000256" key="7">
    <source>
        <dbReference type="ARBA" id="ARBA00022795"/>
    </source>
</evidence>
<evidence type="ECO:0000256" key="6">
    <source>
        <dbReference type="ARBA" id="ARBA00022500"/>
    </source>
</evidence>
<keyword evidence="11" id="KW-0966">Cell projection</keyword>
<keyword evidence="6" id="KW-0145">Chemotaxis</keyword>
<gene>
    <name evidence="11" type="primary">fliJ</name>
    <name evidence="11" type="ORF">ACFP85_04295</name>
</gene>
<evidence type="ECO:0000256" key="1">
    <source>
        <dbReference type="ARBA" id="ARBA00004413"/>
    </source>
</evidence>
<dbReference type="RefSeq" id="WP_131257338.1">
    <property type="nucleotide sequence ID" value="NZ_JBHSUS010000001.1"/>
</dbReference>
<accession>A0ABW1XL26</accession>
<evidence type="ECO:0000256" key="8">
    <source>
        <dbReference type="ARBA" id="ARBA00022927"/>
    </source>
</evidence>
<keyword evidence="10" id="KW-1006">Bacterial flagellum protein export</keyword>
<dbReference type="InterPro" id="IPR052570">
    <property type="entry name" value="FliJ"/>
</dbReference>
<dbReference type="PANTHER" id="PTHR38786">
    <property type="entry name" value="FLAGELLAR FLIJ PROTEIN"/>
    <property type="match status" value="1"/>
</dbReference>
<comment type="caution">
    <text evidence="11">The sequence shown here is derived from an EMBL/GenBank/DDBJ whole genome shotgun (WGS) entry which is preliminary data.</text>
</comment>
<dbReference type="NCBIfam" id="TIGR02473">
    <property type="entry name" value="flagell_FliJ"/>
    <property type="match status" value="1"/>
</dbReference>
<keyword evidence="5" id="KW-1003">Cell membrane</keyword>
<reference evidence="12" key="1">
    <citation type="journal article" date="2019" name="Int. J. Syst. Evol. Microbiol.">
        <title>The Global Catalogue of Microorganisms (GCM) 10K type strain sequencing project: providing services to taxonomists for standard genome sequencing and annotation.</title>
        <authorList>
            <consortium name="The Broad Institute Genomics Platform"/>
            <consortium name="The Broad Institute Genome Sequencing Center for Infectious Disease"/>
            <person name="Wu L."/>
            <person name="Ma J."/>
        </authorList>
    </citation>
    <scope>NUCLEOTIDE SEQUENCE [LARGE SCALE GENOMIC DNA]</scope>
    <source>
        <strain evidence="12">CGMCC 1.16031</strain>
    </source>
</reference>
<evidence type="ECO:0000313" key="11">
    <source>
        <dbReference type="EMBL" id="MFC6439369.1"/>
    </source>
</evidence>
<keyword evidence="7" id="KW-1005">Bacterial flagellum biogenesis</keyword>